<dbReference type="InterPro" id="IPR050707">
    <property type="entry name" value="HTH_MetabolicPath_Reg"/>
</dbReference>
<dbReference type="InterPro" id="IPR036390">
    <property type="entry name" value="WH_DNA-bd_sf"/>
</dbReference>
<dbReference type="InterPro" id="IPR036388">
    <property type="entry name" value="WH-like_DNA-bd_sf"/>
</dbReference>
<dbReference type="InterPro" id="IPR029016">
    <property type="entry name" value="GAF-like_dom_sf"/>
</dbReference>
<dbReference type="InterPro" id="IPR005471">
    <property type="entry name" value="Tscrpt_reg_IclR_N"/>
</dbReference>
<sequence length="303" mass="32939">MPINPSPAVQRAGQVLWYLAEHPSESHTVAQISRVLEIPRATCDSILQALTAQGFVNRREREMTYELGASCLALASAAQAANTVLSVANRQADQLARDLGACVVVSTVIAGEARAVAVFDRAPSTMYRARVGHAIPLAPPFGVVFVAWDPAASEQWLTRGGPQPEPDDLQRWQQSLQFARRHGYSFSVYAAPGPQFGQVLEDLVLAPDSEPSRRERDMLIERLRHSEYLAIEVDSDADVQFLQISAPVFDANGTVSASLMVLGTRRPMRGDQLEELAGRVVAAADRATTQAREMRLGEPAAAI</sequence>
<dbReference type="SUPFAM" id="SSF55781">
    <property type="entry name" value="GAF domain-like"/>
    <property type="match status" value="1"/>
</dbReference>
<evidence type="ECO:0000256" key="3">
    <source>
        <dbReference type="ARBA" id="ARBA00023163"/>
    </source>
</evidence>
<keyword evidence="2" id="KW-0238">DNA-binding</keyword>
<keyword evidence="3" id="KW-0804">Transcription</keyword>
<evidence type="ECO:0000313" key="6">
    <source>
        <dbReference type="EMBL" id="WIM88080.1"/>
    </source>
</evidence>
<dbReference type="Pfam" id="PF09339">
    <property type="entry name" value="HTH_IclR"/>
    <property type="match status" value="1"/>
</dbReference>
<dbReference type="Proteomes" id="UP001236585">
    <property type="component" value="Chromosome"/>
</dbReference>
<evidence type="ECO:0000313" key="7">
    <source>
        <dbReference type="Proteomes" id="UP001236585"/>
    </source>
</evidence>
<name>A0ABY8VWS4_9MYCO</name>
<evidence type="ECO:0000256" key="1">
    <source>
        <dbReference type="ARBA" id="ARBA00023015"/>
    </source>
</evidence>
<dbReference type="InterPro" id="IPR014757">
    <property type="entry name" value="Tscrpt_reg_IclR_C"/>
</dbReference>
<dbReference type="Gene3D" id="1.10.10.10">
    <property type="entry name" value="Winged helix-like DNA-binding domain superfamily/Winged helix DNA-binding domain"/>
    <property type="match status" value="1"/>
</dbReference>
<dbReference type="RefSeq" id="WP_285188094.1">
    <property type="nucleotide sequence ID" value="NZ_CP126981.1"/>
</dbReference>
<evidence type="ECO:0000259" key="5">
    <source>
        <dbReference type="PROSITE" id="PS51078"/>
    </source>
</evidence>
<dbReference type="PANTHER" id="PTHR30136:SF24">
    <property type="entry name" value="HTH-TYPE TRANSCRIPTIONAL REPRESSOR ALLR"/>
    <property type="match status" value="1"/>
</dbReference>
<dbReference type="PANTHER" id="PTHR30136">
    <property type="entry name" value="HELIX-TURN-HELIX TRANSCRIPTIONAL REGULATOR, ICLR FAMILY"/>
    <property type="match status" value="1"/>
</dbReference>
<reference evidence="6 7" key="1">
    <citation type="journal article" date="2023" name="Microbiol. Resour. Announc.">
        <title>Complete Genome Sequence of Mycobacterium wuenschmanii, a novel Nontuberculous Mycobacterium Isolated from a captive population of Amazon Milk Frogs.</title>
        <authorList>
            <person name="Hicks J."/>
            <person name="Zeineldin M."/>
            <person name="Ward H."/>
            <person name="Wuenschmann A."/>
            <person name="Camp P."/>
            <person name="Farrell D."/>
            <person name="Lehman K."/>
            <person name="Thacker T."/>
            <person name="Cuthbert E."/>
        </authorList>
    </citation>
    <scope>NUCLEOTIDE SEQUENCE [LARGE SCALE GENOMIC DNA]</scope>
    <source>
        <strain evidence="6 7">Wuenschmanii</strain>
    </source>
</reference>
<proteinExistence type="predicted"/>
<evidence type="ECO:0000256" key="2">
    <source>
        <dbReference type="ARBA" id="ARBA00023125"/>
    </source>
</evidence>
<feature type="domain" description="HTH iclR-type" evidence="4">
    <location>
        <begin position="6"/>
        <end position="69"/>
    </location>
</feature>
<dbReference type="SMART" id="SM00346">
    <property type="entry name" value="HTH_ICLR"/>
    <property type="match status" value="1"/>
</dbReference>
<evidence type="ECO:0000259" key="4">
    <source>
        <dbReference type="PROSITE" id="PS51077"/>
    </source>
</evidence>
<keyword evidence="1" id="KW-0805">Transcription regulation</keyword>
<dbReference type="Gene3D" id="3.30.450.40">
    <property type="match status" value="2"/>
</dbReference>
<accession>A0ABY8VWS4</accession>
<feature type="domain" description="IclR-ED" evidence="5">
    <location>
        <begin position="70"/>
        <end position="298"/>
    </location>
</feature>
<protein>
    <submittedName>
        <fullName evidence="6">Helix-turn-helix domain-containing protein</fullName>
    </submittedName>
</protein>
<dbReference type="EMBL" id="CP126981">
    <property type="protein sequence ID" value="WIM88080.1"/>
    <property type="molecule type" value="Genomic_DNA"/>
</dbReference>
<dbReference type="SUPFAM" id="SSF46785">
    <property type="entry name" value="Winged helix' DNA-binding domain"/>
    <property type="match status" value="1"/>
</dbReference>
<dbReference type="PROSITE" id="PS51077">
    <property type="entry name" value="HTH_ICLR"/>
    <property type="match status" value="1"/>
</dbReference>
<dbReference type="PROSITE" id="PS51078">
    <property type="entry name" value="ICLR_ED"/>
    <property type="match status" value="1"/>
</dbReference>
<organism evidence="6 7">
    <name type="scientific">Candidatus Mycobacterium wuenschmannii</name>
    <dbReference type="NCBI Taxonomy" id="3027808"/>
    <lineage>
        <taxon>Bacteria</taxon>
        <taxon>Bacillati</taxon>
        <taxon>Actinomycetota</taxon>
        <taxon>Actinomycetes</taxon>
        <taxon>Mycobacteriales</taxon>
        <taxon>Mycobacteriaceae</taxon>
        <taxon>Mycobacterium</taxon>
    </lineage>
</organism>
<gene>
    <name evidence="6" type="ORF">PT015_00670</name>
</gene>
<keyword evidence="7" id="KW-1185">Reference proteome</keyword>